<protein>
    <submittedName>
        <fullName evidence="1">Uncharacterized protein</fullName>
    </submittedName>
</protein>
<evidence type="ECO:0000313" key="1">
    <source>
        <dbReference type="EMBL" id="KAI0056974.1"/>
    </source>
</evidence>
<reference evidence="1" key="1">
    <citation type="submission" date="2021-03" db="EMBL/GenBank/DDBJ databases">
        <authorList>
            <consortium name="DOE Joint Genome Institute"/>
            <person name="Ahrendt S."/>
            <person name="Looney B.P."/>
            <person name="Miyauchi S."/>
            <person name="Morin E."/>
            <person name="Drula E."/>
            <person name="Courty P.E."/>
            <person name="Chicoki N."/>
            <person name="Fauchery L."/>
            <person name="Kohler A."/>
            <person name="Kuo A."/>
            <person name="Labutti K."/>
            <person name="Pangilinan J."/>
            <person name="Lipzen A."/>
            <person name="Riley R."/>
            <person name="Andreopoulos W."/>
            <person name="He G."/>
            <person name="Johnson J."/>
            <person name="Barry K.W."/>
            <person name="Grigoriev I.V."/>
            <person name="Nagy L."/>
            <person name="Hibbett D."/>
            <person name="Henrissat B."/>
            <person name="Matheny P.B."/>
            <person name="Labbe J."/>
            <person name="Martin F."/>
        </authorList>
    </citation>
    <scope>NUCLEOTIDE SEQUENCE</scope>
    <source>
        <strain evidence="1">HHB10654</strain>
    </source>
</reference>
<evidence type="ECO:0000313" key="2">
    <source>
        <dbReference type="Proteomes" id="UP000814140"/>
    </source>
</evidence>
<organism evidence="1 2">
    <name type="scientific">Artomyces pyxidatus</name>
    <dbReference type="NCBI Taxonomy" id="48021"/>
    <lineage>
        <taxon>Eukaryota</taxon>
        <taxon>Fungi</taxon>
        <taxon>Dikarya</taxon>
        <taxon>Basidiomycota</taxon>
        <taxon>Agaricomycotina</taxon>
        <taxon>Agaricomycetes</taxon>
        <taxon>Russulales</taxon>
        <taxon>Auriscalpiaceae</taxon>
        <taxon>Artomyces</taxon>
    </lineage>
</organism>
<gene>
    <name evidence="1" type="ORF">BV25DRAFT_1920517</name>
</gene>
<reference evidence="1" key="2">
    <citation type="journal article" date="2022" name="New Phytol.">
        <title>Evolutionary transition to the ectomycorrhizal habit in the genomes of a hyperdiverse lineage of mushroom-forming fungi.</title>
        <authorList>
            <person name="Looney B."/>
            <person name="Miyauchi S."/>
            <person name="Morin E."/>
            <person name="Drula E."/>
            <person name="Courty P.E."/>
            <person name="Kohler A."/>
            <person name="Kuo A."/>
            <person name="LaButti K."/>
            <person name="Pangilinan J."/>
            <person name="Lipzen A."/>
            <person name="Riley R."/>
            <person name="Andreopoulos W."/>
            <person name="He G."/>
            <person name="Johnson J."/>
            <person name="Nolan M."/>
            <person name="Tritt A."/>
            <person name="Barry K.W."/>
            <person name="Grigoriev I.V."/>
            <person name="Nagy L.G."/>
            <person name="Hibbett D."/>
            <person name="Henrissat B."/>
            <person name="Matheny P.B."/>
            <person name="Labbe J."/>
            <person name="Martin F.M."/>
        </authorList>
    </citation>
    <scope>NUCLEOTIDE SEQUENCE</scope>
    <source>
        <strain evidence="1">HHB10654</strain>
    </source>
</reference>
<comment type="caution">
    <text evidence="1">The sequence shown here is derived from an EMBL/GenBank/DDBJ whole genome shotgun (WGS) entry which is preliminary data.</text>
</comment>
<keyword evidence="2" id="KW-1185">Reference proteome</keyword>
<sequence>MTHLFATPEQDGRRKIFGRHNFAVEDASFMNATPESTQGNTREKGLKGPRFAEPARVVHKPPPRTSHEPPSWSKQILEAITVKRIWSALALLAGFAVYTLNLDFRPIVISQSVSVFGRVCDLRLVPKGFKDANDASDALIRSVSYSFGPVALQALFNVSGAEDQEFASLAVGGRPILDITSPTYSPPMRWDLTMWNRLISTPRSPAIALSPELDLGSCWPFTGSNGTLGIQMAHRVQVSGLTIDHSNTSGPLTPHDRLSAPRKVVLWAMEQAAEPGPVSRRCVSHYDAAEMTATLPVEFQRYSRVYRLLEGEFDVLGPTSQYFPVGYDVQKCARAVELAIVEIRNNWGSSDFTCLYRVRIHGKVQTP</sequence>
<proteinExistence type="predicted"/>
<accession>A0ACB8SKA9</accession>
<dbReference type="Proteomes" id="UP000814140">
    <property type="component" value="Unassembled WGS sequence"/>
</dbReference>
<name>A0ACB8SKA9_9AGAM</name>
<dbReference type="EMBL" id="MU277254">
    <property type="protein sequence ID" value="KAI0056974.1"/>
    <property type="molecule type" value="Genomic_DNA"/>
</dbReference>